<evidence type="ECO:0000313" key="6">
    <source>
        <dbReference type="Proteomes" id="UP000014070"/>
    </source>
</evidence>
<dbReference type="STRING" id="1295009.MMINT_02400"/>
<evidence type="ECO:0000256" key="3">
    <source>
        <dbReference type="ARBA" id="ARBA00023163"/>
    </source>
</evidence>
<gene>
    <name evidence="5" type="ORF">MMINT_02400</name>
</gene>
<evidence type="ECO:0000313" key="5">
    <source>
        <dbReference type="EMBL" id="AGN25642.1"/>
    </source>
</evidence>
<dbReference type="Gene3D" id="1.10.10.10">
    <property type="entry name" value="Winged helix-like DNA-binding domain superfamily/Winged helix DNA-binding domain"/>
    <property type="match status" value="1"/>
</dbReference>
<organism evidence="5 6">
    <name type="scientific">Methanomassiliicoccus intestinalis (strain Issoire-Mx1)</name>
    <dbReference type="NCBI Taxonomy" id="1295009"/>
    <lineage>
        <taxon>Archaea</taxon>
        <taxon>Methanobacteriati</taxon>
        <taxon>Thermoplasmatota</taxon>
        <taxon>Thermoplasmata</taxon>
        <taxon>Methanomassiliicoccales</taxon>
        <taxon>Methanomassiliicoccaceae</taxon>
        <taxon>Methanomassiliicoccus</taxon>
    </lineage>
</organism>
<keyword evidence="3" id="KW-0804">Transcription</keyword>
<dbReference type="Proteomes" id="UP000014070">
    <property type="component" value="Chromosome"/>
</dbReference>
<dbReference type="GO" id="GO:0043200">
    <property type="term" value="P:response to amino acid"/>
    <property type="evidence" value="ECO:0007669"/>
    <property type="project" value="TreeGrafter"/>
</dbReference>
<dbReference type="AlphaFoldDB" id="R9T441"/>
<dbReference type="PANTHER" id="PTHR30154">
    <property type="entry name" value="LEUCINE-RESPONSIVE REGULATORY PROTEIN"/>
    <property type="match status" value="1"/>
</dbReference>
<evidence type="ECO:0000259" key="4">
    <source>
        <dbReference type="PROSITE" id="PS50956"/>
    </source>
</evidence>
<dbReference type="SMART" id="SM00344">
    <property type="entry name" value="HTH_ASNC"/>
    <property type="match status" value="1"/>
</dbReference>
<feature type="domain" description="HTH asnC-type" evidence="4">
    <location>
        <begin position="13"/>
        <end position="80"/>
    </location>
</feature>
<dbReference type="GeneID" id="41322678"/>
<keyword evidence="2" id="KW-0238">DNA-binding</keyword>
<dbReference type="GO" id="GO:0043565">
    <property type="term" value="F:sequence-specific DNA binding"/>
    <property type="evidence" value="ECO:0007669"/>
    <property type="project" value="InterPro"/>
</dbReference>
<dbReference type="EMBL" id="CP005934">
    <property type="protein sequence ID" value="AGN25642.1"/>
    <property type="molecule type" value="Genomic_DNA"/>
</dbReference>
<keyword evidence="1" id="KW-0805">Transcription regulation</keyword>
<keyword evidence="6" id="KW-1185">Reference proteome</keyword>
<dbReference type="InterPro" id="IPR011008">
    <property type="entry name" value="Dimeric_a/b-barrel"/>
</dbReference>
<dbReference type="Gene3D" id="3.30.70.920">
    <property type="match status" value="1"/>
</dbReference>
<reference evidence="5 6" key="1">
    <citation type="journal article" date="2013" name="Genome Announc.">
        <title>Genome sequence of 'Candidatus Methanomassiliicoccus intestinalis' Issoire-Mx1, a third thermoplasmatales-related methanogenic archaeon from human feces.</title>
        <authorList>
            <person name="Borrel G."/>
            <person name="Harris H.M."/>
            <person name="Parisot N."/>
            <person name="Gaci N."/>
            <person name="Tottey W."/>
            <person name="Mihajlovski A."/>
            <person name="Deane J."/>
            <person name="Gribaldo S."/>
            <person name="Bardot O."/>
            <person name="Peyretaillade E."/>
            <person name="Peyret P."/>
            <person name="O'Toole P.W."/>
            <person name="Brugere J.F."/>
        </authorList>
    </citation>
    <scope>NUCLEOTIDE SEQUENCE [LARGE SCALE GENOMIC DNA]</scope>
    <source>
        <strain evidence="5 6">Issoire-Mx1</strain>
    </source>
</reference>
<dbReference type="HOGENOM" id="CLU_091233_5_4_2"/>
<dbReference type="RefSeq" id="WP_020448167.1">
    <property type="nucleotide sequence ID" value="NC_021353.1"/>
</dbReference>
<proteinExistence type="predicted"/>
<sequence length="151" mass="17208">MEIVEGCARDKMIDYLDERIIEILKKDSRRPFVDIANQLKVSEGTIRSRVRRLVDEDIIQSFTIKTSSKNVKAIIEININVNVNTSDVATKIAKFDGVSEVYEVTGEEDIVAIIDVTSSPQLNEIIERIRRFDNVQSTRTRLILNEHFGGI</sequence>
<name>R9T441_METII</name>
<dbReference type="InterPro" id="IPR000485">
    <property type="entry name" value="AsnC-type_HTH_dom"/>
</dbReference>
<dbReference type="Pfam" id="PF01037">
    <property type="entry name" value="AsnC_trans_reg"/>
    <property type="match status" value="1"/>
</dbReference>
<dbReference type="KEGG" id="mer:MMINT_02400"/>
<dbReference type="InterPro" id="IPR036388">
    <property type="entry name" value="WH-like_DNA-bd_sf"/>
</dbReference>
<dbReference type="InParanoid" id="R9T441"/>
<dbReference type="SUPFAM" id="SSF54909">
    <property type="entry name" value="Dimeric alpha+beta barrel"/>
    <property type="match status" value="1"/>
</dbReference>
<dbReference type="InterPro" id="IPR019888">
    <property type="entry name" value="Tscrpt_reg_AsnC-like"/>
</dbReference>
<dbReference type="PROSITE" id="PS50956">
    <property type="entry name" value="HTH_ASNC_2"/>
    <property type="match status" value="1"/>
</dbReference>
<protein>
    <submittedName>
        <fullName evidence="5">Transcription regulator</fullName>
    </submittedName>
</protein>
<dbReference type="InterPro" id="IPR036390">
    <property type="entry name" value="WH_DNA-bd_sf"/>
</dbReference>
<evidence type="ECO:0000256" key="2">
    <source>
        <dbReference type="ARBA" id="ARBA00023125"/>
    </source>
</evidence>
<evidence type="ECO:0000256" key="1">
    <source>
        <dbReference type="ARBA" id="ARBA00023015"/>
    </source>
</evidence>
<dbReference type="Pfam" id="PF13404">
    <property type="entry name" value="HTH_AsnC-type"/>
    <property type="match status" value="1"/>
</dbReference>
<dbReference type="PRINTS" id="PR00033">
    <property type="entry name" value="HTHASNC"/>
</dbReference>
<accession>R9T441</accession>
<dbReference type="SUPFAM" id="SSF46785">
    <property type="entry name" value="Winged helix' DNA-binding domain"/>
    <property type="match status" value="1"/>
</dbReference>
<dbReference type="InterPro" id="IPR019887">
    <property type="entry name" value="Tscrpt_reg_AsnC/Lrp_C"/>
</dbReference>
<dbReference type="PANTHER" id="PTHR30154:SF50">
    <property type="entry name" value="TRANSCRIPTIONAL REGULATOR, ASNC FAMILY"/>
    <property type="match status" value="1"/>
</dbReference>
<dbReference type="GO" id="GO:0005829">
    <property type="term" value="C:cytosol"/>
    <property type="evidence" value="ECO:0007669"/>
    <property type="project" value="TreeGrafter"/>
</dbReference>